<dbReference type="Gene3D" id="3.30.420.10">
    <property type="entry name" value="Ribonuclease H-like superfamily/Ribonuclease H"/>
    <property type="match status" value="1"/>
</dbReference>
<feature type="non-terminal residue" evidence="3">
    <location>
        <position position="1"/>
    </location>
</feature>
<evidence type="ECO:0000259" key="2">
    <source>
        <dbReference type="PROSITE" id="PS50879"/>
    </source>
</evidence>
<reference evidence="3" key="1">
    <citation type="submission" date="2013-11" db="EMBL/GenBank/DDBJ databases">
        <title>Genome sequence of the fusiform rust pathogen reveals effectors for host alternation and coevolution with pine.</title>
        <authorList>
            <consortium name="DOE Joint Genome Institute"/>
            <person name="Smith K."/>
            <person name="Pendleton A."/>
            <person name="Kubisiak T."/>
            <person name="Anderson C."/>
            <person name="Salamov A."/>
            <person name="Aerts A."/>
            <person name="Riley R."/>
            <person name="Clum A."/>
            <person name="Lindquist E."/>
            <person name="Ence D."/>
            <person name="Campbell M."/>
            <person name="Kronenberg Z."/>
            <person name="Feau N."/>
            <person name="Dhillon B."/>
            <person name="Hamelin R."/>
            <person name="Burleigh J."/>
            <person name="Smith J."/>
            <person name="Yandell M."/>
            <person name="Nelson C."/>
            <person name="Grigoriev I."/>
            <person name="Davis J."/>
        </authorList>
    </citation>
    <scope>NUCLEOTIDE SEQUENCE</scope>
    <source>
        <strain evidence="3">G11</strain>
    </source>
</reference>
<keyword evidence="4" id="KW-1185">Reference proteome</keyword>
<dbReference type="Proteomes" id="UP000886653">
    <property type="component" value="Unassembled WGS sequence"/>
</dbReference>
<dbReference type="PROSITE" id="PS50879">
    <property type="entry name" value="RNASE_H_1"/>
    <property type="match status" value="1"/>
</dbReference>
<feature type="domain" description="RNase H type-1" evidence="2">
    <location>
        <begin position="1"/>
        <end position="38"/>
    </location>
</feature>
<feature type="non-terminal residue" evidence="3">
    <location>
        <position position="236"/>
    </location>
</feature>
<dbReference type="InterPro" id="IPR036397">
    <property type="entry name" value="RNaseH_sf"/>
</dbReference>
<dbReference type="EMBL" id="MU167243">
    <property type="protein sequence ID" value="KAG0147852.1"/>
    <property type="molecule type" value="Genomic_DNA"/>
</dbReference>
<feature type="compositionally biased region" description="Basic residues" evidence="1">
    <location>
        <begin position="224"/>
        <end position="236"/>
    </location>
</feature>
<dbReference type="InterPro" id="IPR002156">
    <property type="entry name" value="RNaseH_domain"/>
</dbReference>
<dbReference type="OrthoDB" id="2734236at2759"/>
<proteinExistence type="predicted"/>
<feature type="region of interest" description="Disordered" evidence="1">
    <location>
        <begin position="29"/>
        <end position="49"/>
    </location>
</feature>
<dbReference type="SUPFAM" id="SSF53098">
    <property type="entry name" value="Ribonuclease H-like"/>
    <property type="match status" value="1"/>
</dbReference>
<dbReference type="AlphaFoldDB" id="A0A9P6NLP2"/>
<dbReference type="GO" id="GO:0003676">
    <property type="term" value="F:nucleic acid binding"/>
    <property type="evidence" value="ECO:0007669"/>
    <property type="project" value="InterPro"/>
</dbReference>
<dbReference type="GO" id="GO:0004523">
    <property type="term" value="F:RNA-DNA hybrid ribonuclease activity"/>
    <property type="evidence" value="ECO:0007669"/>
    <property type="project" value="InterPro"/>
</dbReference>
<sequence>SRVRNTHPFAHLNLIWCPAHLGIEGNEEADTAAKEAADPDADPEADPPPILTSLASIRQRIKAKLKAASLTPTPPTDSKRVAATNALPTLRRLRDHYDPPGTRRALAALPRPEASAIAQLRAGHSPLLTFLYRIGTVGSPNCELCGSPETTEHFLLLCRRYRGIRKALIKELERLKIPRRTQNILTNPLAYQPLATYIRLSYRFYRARHLRQNPTQHGQPRRQQAPKKPPRQPKTS</sequence>
<accession>A0A9P6NLP2</accession>
<feature type="region of interest" description="Disordered" evidence="1">
    <location>
        <begin position="211"/>
        <end position="236"/>
    </location>
</feature>
<protein>
    <recommendedName>
        <fullName evidence="2">RNase H type-1 domain-containing protein</fullName>
    </recommendedName>
</protein>
<evidence type="ECO:0000313" key="3">
    <source>
        <dbReference type="EMBL" id="KAG0147852.1"/>
    </source>
</evidence>
<evidence type="ECO:0000256" key="1">
    <source>
        <dbReference type="SAM" id="MobiDB-lite"/>
    </source>
</evidence>
<name>A0A9P6NLP2_9BASI</name>
<gene>
    <name evidence="3" type="ORF">CROQUDRAFT_8688</name>
</gene>
<organism evidence="3 4">
    <name type="scientific">Cronartium quercuum f. sp. fusiforme G11</name>
    <dbReference type="NCBI Taxonomy" id="708437"/>
    <lineage>
        <taxon>Eukaryota</taxon>
        <taxon>Fungi</taxon>
        <taxon>Dikarya</taxon>
        <taxon>Basidiomycota</taxon>
        <taxon>Pucciniomycotina</taxon>
        <taxon>Pucciniomycetes</taxon>
        <taxon>Pucciniales</taxon>
        <taxon>Coleosporiaceae</taxon>
        <taxon>Cronartium</taxon>
    </lineage>
</organism>
<comment type="caution">
    <text evidence="3">The sequence shown here is derived from an EMBL/GenBank/DDBJ whole genome shotgun (WGS) entry which is preliminary data.</text>
</comment>
<evidence type="ECO:0000313" key="4">
    <source>
        <dbReference type="Proteomes" id="UP000886653"/>
    </source>
</evidence>
<dbReference type="InterPro" id="IPR012337">
    <property type="entry name" value="RNaseH-like_sf"/>
</dbReference>